<dbReference type="InterPro" id="IPR011060">
    <property type="entry name" value="RibuloseP-bd_barrel"/>
</dbReference>
<comment type="caution">
    <text evidence="9">The sequence shown here is derived from an EMBL/GenBank/DDBJ whole genome shotgun (WGS) entry which is preliminary data.</text>
</comment>
<keyword evidence="5" id="KW-0822">Tryptophan biosynthesis</keyword>
<evidence type="ECO:0000256" key="2">
    <source>
        <dbReference type="ARBA" id="ARBA00004696"/>
    </source>
</evidence>
<evidence type="ECO:0000256" key="6">
    <source>
        <dbReference type="ARBA" id="ARBA00023141"/>
    </source>
</evidence>
<reference evidence="9 10" key="1">
    <citation type="journal article" date="2016" name="Nat. Commun.">
        <title>Thousands of microbial genomes shed light on interconnected biogeochemical processes in an aquifer system.</title>
        <authorList>
            <person name="Anantharaman K."/>
            <person name="Brown C.T."/>
            <person name="Hug L.A."/>
            <person name="Sharon I."/>
            <person name="Castelle C.J."/>
            <person name="Probst A.J."/>
            <person name="Thomas B.C."/>
            <person name="Singh A."/>
            <person name="Wilkins M.J."/>
            <person name="Karaoz U."/>
            <person name="Brodie E.L."/>
            <person name="Williams K.H."/>
            <person name="Hubbard S.S."/>
            <person name="Banfield J.F."/>
        </authorList>
    </citation>
    <scope>NUCLEOTIDE SEQUENCE [LARGE SCALE GENOMIC DNA]</scope>
</reference>
<proteinExistence type="predicted"/>
<name>A0A1G2M3T9_9BACT</name>
<dbReference type="InterPro" id="IPR013785">
    <property type="entry name" value="Aldolase_TIM"/>
</dbReference>
<evidence type="ECO:0000313" key="10">
    <source>
        <dbReference type="Proteomes" id="UP000178873"/>
    </source>
</evidence>
<evidence type="ECO:0000313" key="9">
    <source>
        <dbReference type="EMBL" id="OHA17711.1"/>
    </source>
</evidence>
<keyword evidence="6" id="KW-0057">Aromatic amino acid biosynthesis</keyword>
<feature type="domain" description="Indole-3-glycerol phosphate synthase" evidence="8">
    <location>
        <begin position="4"/>
        <end position="100"/>
    </location>
</feature>
<evidence type="ECO:0000256" key="7">
    <source>
        <dbReference type="ARBA" id="ARBA00023239"/>
    </source>
</evidence>
<dbReference type="EC" id="4.1.1.48" evidence="3"/>
<comment type="pathway">
    <text evidence="2">Amino-acid biosynthesis; L-tryptophan biosynthesis; L-tryptophan from chorismate: step 4/5.</text>
</comment>
<dbReference type="GO" id="GO:0000162">
    <property type="term" value="P:L-tryptophan biosynthetic process"/>
    <property type="evidence" value="ECO:0007669"/>
    <property type="project" value="UniProtKB-UniPathway"/>
</dbReference>
<dbReference type="UniPathway" id="UPA00035">
    <property type="reaction ID" value="UER00043"/>
</dbReference>
<protein>
    <recommendedName>
        <fullName evidence="3">indole-3-glycerol-phosphate synthase</fullName>
        <ecNumber evidence="3">4.1.1.48</ecNumber>
    </recommendedName>
</protein>
<evidence type="ECO:0000256" key="3">
    <source>
        <dbReference type="ARBA" id="ARBA00012362"/>
    </source>
</evidence>
<evidence type="ECO:0000259" key="8">
    <source>
        <dbReference type="Pfam" id="PF00218"/>
    </source>
</evidence>
<evidence type="ECO:0000256" key="1">
    <source>
        <dbReference type="ARBA" id="ARBA00001633"/>
    </source>
</evidence>
<gene>
    <name evidence="9" type="ORF">A2664_03805</name>
</gene>
<dbReference type="STRING" id="1802301.A2664_03805"/>
<dbReference type="InterPro" id="IPR013798">
    <property type="entry name" value="Indole-3-glycerol_P_synth_dom"/>
</dbReference>
<comment type="catalytic activity">
    <reaction evidence="1">
        <text>1-(2-carboxyphenylamino)-1-deoxy-D-ribulose 5-phosphate + H(+) = (1S,2R)-1-C-(indol-3-yl)glycerol 3-phosphate + CO2 + H2O</text>
        <dbReference type="Rhea" id="RHEA:23476"/>
        <dbReference type="ChEBI" id="CHEBI:15377"/>
        <dbReference type="ChEBI" id="CHEBI:15378"/>
        <dbReference type="ChEBI" id="CHEBI:16526"/>
        <dbReference type="ChEBI" id="CHEBI:58613"/>
        <dbReference type="ChEBI" id="CHEBI:58866"/>
        <dbReference type="EC" id="4.1.1.48"/>
    </reaction>
</comment>
<evidence type="ECO:0000256" key="4">
    <source>
        <dbReference type="ARBA" id="ARBA00022605"/>
    </source>
</evidence>
<keyword evidence="4" id="KW-0028">Amino-acid biosynthesis</keyword>
<accession>A0A1G2M3T9</accession>
<evidence type="ECO:0000256" key="5">
    <source>
        <dbReference type="ARBA" id="ARBA00022822"/>
    </source>
</evidence>
<dbReference type="Proteomes" id="UP000178873">
    <property type="component" value="Unassembled WGS sequence"/>
</dbReference>
<dbReference type="AlphaFoldDB" id="A0A1G2M3T9"/>
<dbReference type="Gene3D" id="3.20.20.70">
    <property type="entry name" value="Aldolase class I"/>
    <property type="match status" value="1"/>
</dbReference>
<keyword evidence="7" id="KW-0456">Lyase</keyword>
<dbReference type="GO" id="GO:0004425">
    <property type="term" value="F:indole-3-glycerol-phosphate synthase activity"/>
    <property type="evidence" value="ECO:0007669"/>
    <property type="project" value="UniProtKB-EC"/>
</dbReference>
<sequence length="185" mass="20584">MKQHPIDIIAEVKTVSPFGFISDRSWEDLFRVAEEIGDMISIHTDPRWGGSFELLEKARGLTQKPILAKGIHKEDSDIRRAIECGADFVLVVGRMPSVYTSKCLIEPLSLAELKSIPLSQRAVWNSRDLASGGLKKESFKDARAEFSEWLCQASNIQTVADIDQSADAVLVGTHLIEFAESLINR</sequence>
<dbReference type="SUPFAM" id="SSF51366">
    <property type="entry name" value="Ribulose-phoshate binding barrel"/>
    <property type="match status" value="1"/>
</dbReference>
<organism evidence="9 10">
    <name type="scientific">Candidatus Taylorbacteria bacterium RIFCSPHIGHO2_01_FULL_46_22b</name>
    <dbReference type="NCBI Taxonomy" id="1802301"/>
    <lineage>
        <taxon>Bacteria</taxon>
        <taxon>Candidatus Tayloriibacteriota</taxon>
    </lineage>
</organism>
<dbReference type="EMBL" id="MHRF01000013">
    <property type="protein sequence ID" value="OHA17711.1"/>
    <property type="molecule type" value="Genomic_DNA"/>
</dbReference>
<dbReference type="Pfam" id="PF00218">
    <property type="entry name" value="IGPS"/>
    <property type="match status" value="1"/>
</dbReference>